<dbReference type="AlphaFoldDB" id="E0VT89"/>
<feature type="compositionally biased region" description="Acidic residues" evidence="1">
    <location>
        <begin position="8"/>
        <end position="20"/>
    </location>
</feature>
<dbReference type="HOGENOM" id="CLU_021012_2_0_1"/>
<reference evidence="2" key="1">
    <citation type="submission" date="2007-04" db="EMBL/GenBank/DDBJ databases">
        <title>Annotation of Pediculus humanus corporis strain USDA.</title>
        <authorList>
            <person name="Kirkness E."/>
            <person name="Hannick L."/>
            <person name="Hass B."/>
            <person name="Bruggner R."/>
            <person name="Lawson D."/>
            <person name="Bidwell S."/>
            <person name="Joardar V."/>
            <person name="Caler E."/>
            <person name="Walenz B."/>
            <person name="Inman J."/>
            <person name="Schobel S."/>
            <person name="Galinsky K."/>
            <person name="Amedeo P."/>
            <person name="Strausberg R."/>
        </authorList>
    </citation>
    <scope>NUCLEOTIDE SEQUENCE</scope>
    <source>
        <strain evidence="2">USDA</strain>
    </source>
</reference>
<evidence type="ECO:0000313" key="3">
    <source>
        <dbReference type="EnsemblMetazoa" id="PHUM429300-PA"/>
    </source>
</evidence>
<dbReference type="KEGG" id="phu:Phum_PHUM429300"/>
<reference evidence="3" key="3">
    <citation type="submission" date="2020-05" db="UniProtKB">
        <authorList>
            <consortium name="EnsemblMetazoa"/>
        </authorList>
    </citation>
    <scope>IDENTIFICATION</scope>
    <source>
        <strain evidence="3">USDA</strain>
    </source>
</reference>
<dbReference type="EnsemblMetazoa" id="PHUM429300-RA">
    <property type="protein sequence ID" value="PHUM429300-PA"/>
    <property type="gene ID" value="PHUM429300"/>
</dbReference>
<name>E0VT89_PEDHC</name>
<dbReference type="FunCoup" id="E0VT89">
    <property type="interactions" value="1391"/>
</dbReference>
<dbReference type="eggNOG" id="KOG2354">
    <property type="taxonomic scope" value="Eukaryota"/>
</dbReference>
<dbReference type="RefSeq" id="XP_002429333.1">
    <property type="nucleotide sequence ID" value="XM_002429288.1"/>
</dbReference>
<dbReference type="CTD" id="8230133"/>
<evidence type="ECO:0000256" key="1">
    <source>
        <dbReference type="SAM" id="MobiDB-lite"/>
    </source>
</evidence>
<accession>E0VT89</accession>
<keyword evidence="4" id="KW-1185">Reference proteome</keyword>
<organism>
    <name type="scientific">Pediculus humanus subsp. corporis</name>
    <name type="common">Body louse</name>
    <dbReference type="NCBI Taxonomy" id="121224"/>
    <lineage>
        <taxon>Eukaryota</taxon>
        <taxon>Metazoa</taxon>
        <taxon>Ecdysozoa</taxon>
        <taxon>Arthropoda</taxon>
        <taxon>Hexapoda</taxon>
        <taxon>Insecta</taxon>
        <taxon>Pterygota</taxon>
        <taxon>Neoptera</taxon>
        <taxon>Paraneoptera</taxon>
        <taxon>Psocodea</taxon>
        <taxon>Troctomorpha</taxon>
        <taxon>Phthiraptera</taxon>
        <taxon>Anoplura</taxon>
        <taxon>Pediculidae</taxon>
        <taxon>Pediculus</taxon>
    </lineage>
</organism>
<sequence>MIKNSVNELEDESDDDEEESPILKEIPVFLSQTLAEKLVVYQYPLEHNGLNTDNSNVIKCSIKQNPHEVMLELEKNTSSPNYSMSKAEQIAIKVDGRDTINKNPEEVTFPKNIMDRQSYISCSLSDQNLAVGILHENELHLTPLKNVALLRPSFKYIDKGDKRLKKEAKDLEGDNSGEEEEELKQVTVKFARQESEKIRKAREKSFSYINEMNSKETWYTSNFYCKGTDKSEIEFCKLYCNTPNDKAKEIKFEANEIFQNVCIVDENEIKSSSHGDSLRLLKTLPILDKVKRLLFQARLIQFSKLIKYLGNNYDIQDYLKIVQQVAVLVQGCWVVQSDILYFKEIVTGGISGSLMRAARDYIKPLNYRQALLKRFWKNLPL</sequence>
<feature type="region of interest" description="Disordered" evidence="1">
    <location>
        <begin position="1"/>
        <end position="20"/>
    </location>
</feature>
<dbReference type="VEuPathDB" id="VectorBase:PHUM429300"/>
<keyword evidence="2" id="KW-0804">Transcription</keyword>
<dbReference type="InParanoid" id="E0VT89"/>
<reference evidence="2" key="2">
    <citation type="submission" date="2007-04" db="EMBL/GenBank/DDBJ databases">
        <title>The genome of the human body louse.</title>
        <authorList>
            <consortium name="The Human Body Louse Genome Consortium"/>
            <person name="Kirkness E."/>
            <person name="Walenz B."/>
            <person name="Hass B."/>
            <person name="Bruggner R."/>
            <person name="Strausberg R."/>
        </authorList>
    </citation>
    <scope>NUCLEOTIDE SEQUENCE</scope>
    <source>
        <strain evidence="2">USDA</strain>
    </source>
</reference>
<dbReference type="PANTHER" id="PTHR12069">
    <property type="entry name" value="DNA-DIRECTED RNA POLYMERASES III 80 KDA POLYPEPTIDE RNA POLYMERASE III SUBUNIT 5"/>
    <property type="match status" value="1"/>
</dbReference>
<dbReference type="Pfam" id="PF04801">
    <property type="entry name" value="RPC5"/>
    <property type="match status" value="1"/>
</dbReference>
<dbReference type="GO" id="GO:0005666">
    <property type="term" value="C:RNA polymerase III complex"/>
    <property type="evidence" value="ECO:0007669"/>
    <property type="project" value="TreeGrafter"/>
</dbReference>
<dbReference type="Proteomes" id="UP000009046">
    <property type="component" value="Unassembled WGS sequence"/>
</dbReference>
<dbReference type="PANTHER" id="PTHR12069:SF0">
    <property type="entry name" value="DNA-DIRECTED RNA POLYMERASE III SUBUNIT RPC5"/>
    <property type="match status" value="1"/>
</dbReference>
<dbReference type="STRING" id="121224.E0VT89"/>
<dbReference type="OrthoDB" id="340681at2759"/>
<dbReference type="EMBL" id="DS235760">
    <property type="protein sequence ID" value="EEB16595.1"/>
    <property type="molecule type" value="Genomic_DNA"/>
</dbReference>
<evidence type="ECO:0000313" key="4">
    <source>
        <dbReference type="Proteomes" id="UP000009046"/>
    </source>
</evidence>
<dbReference type="InterPro" id="IPR006886">
    <property type="entry name" value="RNA_pol_III_Rpc5"/>
</dbReference>
<proteinExistence type="predicted"/>
<keyword evidence="2" id="KW-0240">DNA-directed RNA polymerase</keyword>
<dbReference type="OMA" id="MVQFPLR"/>
<protein>
    <submittedName>
        <fullName evidence="2 3">DNA-directed RNA polymerases III 80 kDa polypeptide, putative</fullName>
    </submittedName>
</protein>
<dbReference type="GO" id="GO:0042797">
    <property type="term" value="P:tRNA transcription by RNA polymerase III"/>
    <property type="evidence" value="ECO:0007669"/>
    <property type="project" value="TreeGrafter"/>
</dbReference>
<evidence type="ECO:0000313" key="2">
    <source>
        <dbReference type="EMBL" id="EEB16595.1"/>
    </source>
</evidence>
<dbReference type="GeneID" id="8230133"/>
<gene>
    <name evidence="3" type="primary">8230133</name>
    <name evidence="2" type="ORF">Phum_PHUM429300</name>
</gene>
<dbReference type="EMBL" id="AAZO01005244">
    <property type="status" value="NOT_ANNOTATED_CDS"/>
    <property type="molecule type" value="Genomic_DNA"/>
</dbReference>